<dbReference type="InterPro" id="IPR024370">
    <property type="entry name" value="PBP_domain"/>
</dbReference>
<dbReference type="EMBL" id="CP136864">
    <property type="protein sequence ID" value="WOJ93994.1"/>
    <property type="molecule type" value="Genomic_DNA"/>
</dbReference>
<feature type="chain" id="PRO_5045702273" evidence="2">
    <location>
        <begin position="25"/>
        <end position="303"/>
    </location>
</feature>
<dbReference type="PANTHER" id="PTHR30570">
    <property type="entry name" value="PERIPLASMIC PHOSPHATE BINDING COMPONENT OF PHOSPHATE ABC TRANSPORTER"/>
    <property type="match status" value="1"/>
</dbReference>
<feature type="signal peptide" evidence="2">
    <location>
        <begin position="1"/>
        <end position="24"/>
    </location>
</feature>
<keyword evidence="1 2" id="KW-0732">Signal</keyword>
<dbReference type="PANTHER" id="PTHR30570:SF6">
    <property type="entry name" value="PHOSPHATE-BINDING PROTEIN PSTS"/>
    <property type="match status" value="1"/>
</dbReference>
<evidence type="ECO:0000313" key="5">
    <source>
        <dbReference type="Proteomes" id="UP001626537"/>
    </source>
</evidence>
<dbReference type="Gene3D" id="3.40.190.10">
    <property type="entry name" value="Periplasmic binding protein-like II"/>
    <property type="match status" value="2"/>
</dbReference>
<keyword evidence="5" id="KW-1185">Reference proteome</keyword>
<name>A0ABZ0I5Y7_9GAMM</name>
<dbReference type="Proteomes" id="UP001626537">
    <property type="component" value="Chromosome"/>
</dbReference>
<dbReference type="CDD" id="cd13653">
    <property type="entry name" value="PBP2_phosphate_like_1"/>
    <property type="match status" value="1"/>
</dbReference>
<dbReference type="RefSeq" id="WP_407348633.1">
    <property type="nucleotide sequence ID" value="NZ_CP136864.1"/>
</dbReference>
<dbReference type="InterPro" id="IPR050811">
    <property type="entry name" value="Phosphate_ABC_transporter"/>
</dbReference>
<sequence length="303" mass="32582">MKRRSLLSALLASSLMLCFASASADEPLVGKLVSTGSDTLGALTSIWAEMLTARHPRVSMQVRAIGSGAAPTALIQGTADIGPMSRPMSPAEISAFTRKFGYQPTAVPVAEDALAVFVHRDNPLEVISTAQLDAIFSGTRRCGYPRAIRDWGSLGLAEHWSHRVISVYGRSAASGTYSVFRRQVLCSGDFAVYLNRLVGSSAVVRAVAMDENGIGYASAGYLNDSVKRLRVVHDDGVEEAVLARRLFVYINRPPQTSIDEVTAAFLDMVFSVEGQREVSRLGYGALDKAELVKLRQDLGLGDA</sequence>
<evidence type="ECO:0000259" key="3">
    <source>
        <dbReference type="Pfam" id="PF12849"/>
    </source>
</evidence>
<organism evidence="4 5">
    <name type="scientific">Congregibacter variabilis</name>
    <dbReference type="NCBI Taxonomy" id="3081200"/>
    <lineage>
        <taxon>Bacteria</taxon>
        <taxon>Pseudomonadati</taxon>
        <taxon>Pseudomonadota</taxon>
        <taxon>Gammaproteobacteria</taxon>
        <taxon>Cellvibrionales</taxon>
        <taxon>Halieaceae</taxon>
        <taxon>Congregibacter</taxon>
    </lineage>
</organism>
<evidence type="ECO:0000313" key="4">
    <source>
        <dbReference type="EMBL" id="WOJ93994.1"/>
    </source>
</evidence>
<reference evidence="4 5" key="1">
    <citation type="submission" date="2023-10" db="EMBL/GenBank/DDBJ databases">
        <title>Two novel species belonging to the OM43/NOR5 clade.</title>
        <authorList>
            <person name="Park M."/>
        </authorList>
    </citation>
    <scope>NUCLEOTIDE SEQUENCE [LARGE SCALE GENOMIC DNA]</scope>
    <source>
        <strain evidence="4 5">IMCC43200</strain>
    </source>
</reference>
<dbReference type="Pfam" id="PF12849">
    <property type="entry name" value="PBP_like_2"/>
    <property type="match status" value="1"/>
</dbReference>
<evidence type="ECO:0000256" key="1">
    <source>
        <dbReference type="ARBA" id="ARBA00022729"/>
    </source>
</evidence>
<dbReference type="SUPFAM" id="SSF53850">
    <property type="entry name" value="Periplasmic binding protein-like II"/>
    <property type="match status" value="1"/>
</dbReference>
<protein>
    <submittedName>
        <fullName evidence="4">Phosphate ABC transporter substrate-binding protein</fullName>
    </submittedName>
</protein>
<accession>A0ABZ0I5Y7</accession>
<proteinExistence type="predicted"/>
<feature type="domain" description="PBP" evidence="3">
    <location>
        <begin position="22"/>
        <end position="224"/>
    </location>
</feature>
<evidence type="ECO:0000256" key="2">
    <source>
        <dbReference type="SAM" id="SignalP"/>
    </source>
</evidence>
<gene>
    <name evidence="4" type="ORF">R0135_02200</name>
</gene>